<keyword evidence="5" id="KW-0802">TPR repeat</keyword>
<evidence type="ECO:0000256" key="2">
    <source>
        <dbReference type="ARBA" id="ARBA00023015"/>
    </source>
</evidence>
<dbReference type="InterPro" id="IPR036388">
    <property type="entry name" value="WH-like_DNA-bd_sf"/>
</dbReference>
<dbReference type="PROSITE" id="PS51755">
    <property type="entry name" value="OMPR_PHOB"/>
    <property type="match status" value="1"/>
</dbReference>
<proteinExistence type="inferred from homology"/>
<dbReference type="InterPro" id="IPR011990">
    <property type="entry name" value="TPR-like_helical_dom_sf"/>
</dbReference>
<feature type="DNA-binding region" description="OmpR/PhoB-type" evidence="6">
    <location>
        <begin position="1"/>
        <end position="102"/>
    </location>
</feature>
<keyword evidence="2" id="KW-0805">Transcription regulation</keyword>
<dbReference type="EMBL" id="BMPI01000028">
    <property type="protein sequence ID" value="GGM45696.1"/>
    <property type="molecule type" value="Genomic_DNA"/>
</dbReference>
<dbReference type="GO" id="GO:0000160">
    <property type="term" value="P:phosphorelay signal transduction system"/>
    <property type="evidence" value="ECO:0007669"/>
    <property type="project" value="InterPro"/>
</dbReference>
<dbReference type="AlphaFoldDB" id="A0A917TZ83"/>
<comment type="caution">
    <text evidence="9">The sequence shown here is derived from an EMBL/GenBank/DDBJ whole genome shotgun (WGS) entry which is preliminary data.</text>
</comment>
<dbReference type="Gene3D" id="1.25.40.10">
    <property type="entry name" value="Tetratricopeptide repeat domain"/>
    <property type="match status" value="2"/>
</dbReference>
<dbReference type="SMART" id="SM01043">
    <property type="entry name" value="BTAD"/>
    <property type="match status" value="1"/>
</dbReference>
<sequence length="948" mass="103799">MLRPRAHFRLLGPPEVWVGDRLVDIGAPKRRAVLAALLLDAGSALTVETLIDRVWDQQPPGKARDVLYAHVSRIRHILATLADTTGDPMALERRSGGYLVRVDPELIDLHRFRSLADQARRPERSDADRVRTLREALALWRGDPLAGLPGEWMARKREGLRRQRLDIVLAWARMELSLGRQELVIDALYPLVAEHPTVEPLSALLMRALHAAGRGADALSCYAITQRHLSAELGVDPGPELRTLHQAILRGAPARSQDGDDADQPEPGTSPAGEVPAQLPPDVRGFAGRVEQLTRLDRLRSSARDRPATCTTIAVVTGMPGVGKTTLVLHWAHRVATAFPDGQLYVNLRGFGPGDTPVSTAQALRGFLEALHVPAHRIPASLEAQIGMYRSLLADRRMLIILDNARDVDQVRPLLPGSMRCMVVVTSRDGLAGLVATEGARPMRLDPMSAEEGRQLLVERLGSYRVDVEAEAAEEIVRDCARLPLALSVVAARAATHPAFPLAVLAKELREARGGLDGFEAGDATADVRSVFSWSYRLLSADAAMMFRLLALHPGPDTGTLAAASLAGVPIRRARAMLRELTRAHLLVEHTPGRFTCHDLLRVYAVELVHTEEWDTERRAATHRLLDHYLHTAHAGASVLHSVRDPIEISAPQAGVSPEPIADHDHALAWFTDEHGPLMAAIQLALRDDFHVHAWQLPWSVHTFLDYRGHWDDQVTVHTAAVAGAGRLADLPAQAYALLNLGAAHGRLGQYDNAHLQFQRSLELYQKLGRHSNQARTHLNLGRLSCLQSHFADAVEHARRAQALYSADGNRAGLAVATNSLGWYYIQLGDHVRAIQVCTEALALHEEVDDRNGLAATWDSLGVANEKLDDHAQATRCYRNALEVLSELGDRYNEANVLVHLGESYRTAARHDAAAAAWHEALAILDDLGHSDADGLREKLAGLSVPSS</sequence>
<evidence type="ECO:0000256" key="7">
    <source>
        <dbReference type="SAM" id="MobiDB-lite"/>
    </source>
</evidence>
<dbReference type="Pfam" id="PF03704">
    <property type="entry name" value="BTAD"/>
    <property type="match status" value="1"/>
</dbReference>
<feature type="domain" description="OmpR/PhoB-type" evidence="8">
    <location>
        <begin position="1"/>
        <end position="102"/>
    </location>
</feature>
<dbReference type="PANTHER" id="PTHR35807">
    <property type="entry name" value="TRANSCRIPTIONAL REGULATOR REDD-RELATED"/>
    <property type="match status" value="1"/>
</dbReference>
<reference evidence="9" key="2">
    <citation type="submission" date="2020-09" db="EMBL/GenBank/DDBJ databases">
        <authorList>
            <person name="Sun Q."/>
            <person name="Ohkuma M."/>
        </authorList>
    </citation>
    <scope>NUCLEOTIDE SEQUENCE</scope>
    <source>
        <strain evidence="9">JCM 19831</strain>
    </source>
</reference>
<dbReference type="SUPFAM" id="SSF48452">
    <property type="entry name" value="TPR-like"/>
    <property type="match status" value="3"/>
</dbReference>
<name>A0A917TZ83_9ACTN</name>
<evidence type="ECO:0000256" key="1">
    <source>
        <dbReference type="ARBA" id="ARBA00005820"/>
    </source>
</evidence>
<evidence type="ECO:0000256" key="3">
    <source>
        <dbReference type="ARBA" id="ARBA00023125"/>
    </source>
</evidence>
<evidence type="ECO:0000256" key="4">
    <source>
        <dbReference type="ARBA" id="ARBA00023163"/>
    </source>
</evidence>
<dbReference type="InterPro" id="IPR016032">
    <property type="entry name" value="Sig_transdc_resp-reg_C-effctor"/>
</dbReference>
<keyword evidence="10" id="KW-1185">Reference proteome</keyword>
<dbReference type="InterPro" id="IPR027417">
    <property type="entry name" value="P-loop_NTPase"/>
</dbReference>
<dbReference type="Gene3D" id="1.10.10.10">
    <property type="entry name" value="Winged helix-like DNA-binding domain superfamily/Winged helix DNA-binding domain"/>
    <property type="match status" value="1"/>
</dbReference>
<organism evidence="9 10">
    <name type="scientific">Dactylosporangium sucinum</name>
    <dbReference type="NCBI Taxonomy" id="1424081"/>
    <lineage>
        <taxon>Bacteria</taxon>
        <taxon>Bacillati</taxon>
        <taxon>Actinomycetota</taxon>
        <taxon>Actinomycetes</taxon>
        <taxon>Micromonosporales</taxon>
        <taxon>Micromonosporaceae</taxon>
        <taxon>Dactylosporangium</taxon>
    </lineage>
</organism>
<protein>
    <submittedName>
        <fullName evidence="9">SARP family transcriptional regulator</fullName>
    </submittedName>
</protein>
<dbReference type="PANTHER" id="PTHR35807:SF1">
    <property type="entry name" value="TRANSCRIPTIONAL REGULATOR REDD"/>
    <property type="match status" value="1"/>
</dbReference>
<dbReference type="Pfam" id="PF13424">
    <property type="entry name" value="TPR_12"/>
    <property type="match status" value="2"/>
</dbReference>
<reference evidence="9" key="1">
    <citation type="journal article" date="2014" name="Int. J. Syst. Evol. Microbiol.">
        <title>Complete genome sequence of Corynebacterium casei LMG S-19264T (=DSM 44701T), isolated from a smear-ripened cheese.</title>
        <authorList>
            <consortium name="US DOE Joint Genome Institute (JGI-PGF)"/>
            <person name="Walter F."/>
            <person name="Albersmeier A."/>
            <person name="Kalinowski J."/>
            <person name="Ruckert C."/>
        </authorList>
    </citation>
    <scope>NUCLEOTIDE SEQUENCE</scope>
    <source>
        <strain evidence="9">JCM 19831</strain>
    </source>
</reference>
<dbReference type="InterPro" id="IPR019734">
    <property type="entry name" value="TPR_rpt"/>
</dbReference>
<dbReference type="InterPro" id="IPR051677">
    <property type="entry name" value="AfsR-DnrI-RedD_regulator"/>
</dbReference>
<dbReference type="Gene3D" id="3.40.50.300">
    <property type="entry name" value="P-loop containing nucleotide triphosphate hydrolases"/>
    <property type="match status" value="1"/>
</dbReference>
<accession>A0A917TZ83</accession>
<feature type="repeat" description="TPR" evidence="5">
    <location>
        <begin position="735"/>
        <end position="768"/>
    </location>
</feature>
<keyword evidence="4" id="KW-0804">Transcription</keyword>
<dbReference type="InterPro" id="IPR005158">
    <property type="entry name" value="BTAD"/>
</dbReference>
<gene>
    <name evidence="9" type="ORF">GCM10007977_054160</name>
</gene>
<dbReference type="SUPFAM" id="SSF52540">
    <property type="entry name" value="P-loop containing nucleoside triphosphate hydrolases"/>
    <property type="match status" value="1"/>
</dbReference>
<dbReference type="CDD" id="cd15831">
    <property type="entry name" value="BTAD"/>
    <property type="match status" value="1"/>
</dbReference>
<dbReference type="GO" id="GO:0006355">
    <property type="term" value="P:regulation of DNA-templated transcription"/>
    <property type="evidence" value="ECO:0007669"/>
    <property type="project" value="InterPro"/>
</dbReference>
<dbReference type="PROSITE" id="PS50005">
    <property type="entry name" value="TPR"/>
    <property type="match status" value="1"/>
</dbReference>
<dbReference type="InterPro" id="IPR001867">
    <property type="entry name" value="OmpR/PhoB-type_DNA-bd"/>
</dbReference>
<feature type="region of interest" description="Disordered" evidence="7">
    <location>
        <begin position="253"/>
        <end position="286"/>
    </location>
</feature>
<dbReference type="Pfam" id="PF00931">
    <property type="entry name" value="NB-ARC"/>
    <property type="match status" value="1"/>
</dbReference>
<dbReference type="Pfam" id="PF00486">
    <property type="entry name" value="Trans_reg_C"/>
    <property type="match status" value="1"/>
</dbReference>
<evidence type="ECO:0000313" key="10">
    <source>
        <dbReference type="Proteomes" id="UP000642070"/>
    </source>
</evidence>
<keyword evidence="3 6" id="KW-0238">DNA-binding</keyword>
<evidence type="ECO:0000256" key="5">
    <source>
        <dbReference type="PROSITE-ProRule" id="PRU00339"/>
    </source>
</evidence>
<dbReference type="GO" id="GO:0043531">
    <property type="term" value="F:ADP binding"/>
    <property type="evidence" value="ECO:0007669"/>
    <property type="project" value="InterPro"/>
</dbReference>
<dbReference type="Proteomes" id="UP000642070">
    <property type="component" value="Unassembled WGS sequence"/>
</dbReference>
<dbReference type="GO" id="GO:0003677">
    <property type="term" value="F:DNA binding"/>
    <property type="evidence" value="ECO:0007669"/>
    <property type="project" value="UniProtKB-UniRule"/>
</dbReference>
<dbReference type="SUPFAM" id="SSF46894">
    <property type="entry name" value="C-terminal effector domain of the bipartite response regulators"/>
    <property type="match status" value="1"/>
</dbReference>
<evidence type="ECO:0000259" key="8">
    <source>
        <dbReference type="PROSITE" id="PS51755"/>
    </source>
</evidence>
<dbReference type="SMART" id="SM00028">
    <property type="entry name" value="TPR"/>
    <property type="match status" value="5"/>
</dbReference>
<evidence type="ECO:0000313" key="9">
    <source>
        <dbReference type="EMBL" id="GGM45696.1"/>
    </source>
</evidence>
<dbReference type="InterPro" id="IPR002182">
    <property type="entry name" value="NB-ARC"/>
</dbReference>
<comment type="similarity">
    <text evidence="1">Belongs to the AfsR/DnrI/RedD regulatory family.</text>
</comment>
<evidence type="ECO:0000256" key="6">
    <source>
        <dbReference type="PROSITE-ProRule" id="PRU01091"/>
    </source>
</evidence>
<dbReference type="SMART" id="SM00862">
    <property type="entry name" value="Trans_reg_C"/>
    <property type="match status" value="1"/>
</dbReference>
<dbReference type="PRINTS" id="PR00364">
    <property type="entry name" value="DISEASERSIST"/>
</dbReference>